<dbReference type="GO" id="GO:0006310">
    <property type="term" value="P:DNA recombination"/>
    <property type="evidence" value="ECO:0007669"/>
    <property type="project" value="TreeGrafter"/>
</dbReference>
<dbReference type="GO" id="GO:0043138">
    <property type="term" value="F:3'-5' DNA helicase activity"/>
    <property type="evidence" value="ECO:0007669"/>
    <property type="project" value="TreeGrafter"/>
</dbReference>
<evidence type="ECO:0000256" key="1">
    <source>
        <dbReference type="ARBA" id="ARBA00022741"/>
    </source>
</evidence>
<dbReference type="Pfam" id="PF17764">
    <property type="entry name" value="PriA_3primeBD"/>
    <property type="match status" value="1"/>
</dbReference>
<dbReference type="Gene3D" id="3.40.1440.60">
    <property type="entry name" value="PriA, 3(prime) DNA-binding domain"/>
    <property type="match status" value="1"/>
</dbReference>
<proteinExistence type="predicted"/>
<dbReference type="AlphaFoldDB" id="A0A381RSB2"/>
<dbReference type="GO" id="GO:0006270">
    <property type="term" value="P:DNA replication initiation"/>
    <property type="evidence" value="ECO:0007669"/>
    <property type="project" value="TreeGrafter"/>
</dbReference>
<dbReference type="PANTHER" id="PTHR30580:SF0">
    <property type="entry name" value="PRIMOSOMAL PROTEIN N"/>
    <property type="match status" value="1"/>
</dbReference>
<keyword evidence="2" id="KW-0067">ATP-binding</keyword>
<name>A0A381RSB2_9ZZZZ</name>
<dbReference type="InterPro" id="IPR027417">
    <property type="entry name" value="P-loop_NTPase"/>
</dbReference>
<gene>
    <name evidence="6" type="ORF">METZ01_LOCUS46823</name>
</gene>
<dbReference type="Gene3D" id="3.40.50.300">
    <property type="entry name" value="P-loop containing nucleotide triphosphate hydrolases"/>
    <property type="match status" value="1"/>
</dbReference>
<dbReference type="EMBL" id="UINC01002191">
    <property type="protein sequence ID" value="SUZ93969.1"/>
    <property type="molecule type" value="Genomic_DNA"/>
</dbReference>
<organism evidence="6">
    <name type="scientific">marine metagenome</name>
    <dbReference type="NCBI Taxonomy" id="408172"/>
    <lineage>
        <taxon>unclassified sequences</taxon>
        <taxon>metagenomes</taxon>
        <taxon>ecological metagenomes</taxon>
    </lineage>
</organism>
<dbReference type="GO" id="GO:0006302">
    <property type="term" value="P:double-strand break repair"/>
    <property type="evidence" value="ECO:0007669"/>
    <property type="project" value="TreeGrafter"/>
</dbReference>
<evidence type="ECO:0000259" key="5">
    <source>
        <dbReference type="Pfam" id="PF17764"/>
    </source>
</evidence>
<feature type="domain" description="Primosomal protein N' 3' DNA-binding" evidence="5">
    <location>
        <begin position="36"/>
        <end position="135"/>
    </location>
</feature>
<dbReference type="InterPro" id="IPR042115">
    <property type="entry name" value="PriA_3primeBD_sf"/>
</dbReference>
<feature type="non-terminal residue" evidence="6">
    <location>
        <position position="1"/>
    </location>
</feature>
<dbReference type="GO" id="GO:0003677">
    <property type="term" value="F:DNA binding"/>
    <property type="evidence" value="ECO:0007669"/>
    <property type="project" value="UniProtKB-KW"/>
</dbReference>
<evidence type="ECO:0000313" key="6">
    <source>
        <dbReference type="EMBL" id="SUZ93969.1"/>
    </source>
</evidence>
<keyword evidence="1" id="KW-0547">Nucleotide-binding</keyword>
<dbReference type="PANTHER" id="PTHR30580">
    <property type="entry name" value="PRIMOSOMAL PROTEIN N"/>
    <property type="match status" value="1"/>
</dbReference>
<evidence type="ECO:0000256" key="4">
    <source>
        <dbReference type="SAM" id="MobiDB-lite"/>
    </source>
</evidence>
<evidence type="ECO:0000256" key="2">
    <source>
        <dbReference type="ARBA" id="ARBA00022840"/>
    </source>
</evidence>
<dbReference type="InterPro" id="IPR041222">
    <property type="entry name" value="PriA_3primeBD"/>
</dbReference>
<accession>A0A381RSB2</accession>
<dbReference type="GO" id="GO:0005524">
    <property type="term" value="F:ATP binding"/>
    <property type="evidence" value="ECO:0007669"/>
    <property type="project" value="UniProtKB-KW"/>
</dbReference>
<feature type="region of interest" description="Disordered" evidence="4">
    <location>
        <begin position="1"/>
        <end position="25"/>
    </location>
</feature>
<protein>
    <recommendedName>
        <fullName evidence="5">Primosomal protein N' 3' DNA-binding domain-containing protein</fullName>
    </recommendedName>
</protein>
<keyword evidence="3" id="KW-0238">DNA-binding</keyword>
<reference evidence="6" key="1">
    <citation type="submission" date="2018-05" db="EMBL/GenBank/DDBJ databases">
        <authorList>
            <person name="Lanie J.A."/>
            <person name="Ng W.-L."/>
            <person name="Kazmierczak K.M."/>
            <person name="Andrzejewski T.M."/>
            <person name="Davidsen T.M."/>
            <person name="Wayne K.J."/>
            <person name="Tettelin H."/>
            <person name="Glass J.I."/>
            <person name="Rusch D."/>
            <person name="Podicherti R."/>
            <person name="Tsui H.-C.T."/>
            <person name="Winkler M.E."/>
        </authorList>
    </citation>
    <scope>NUCLEOTIDE SEQUENCE</scope>
</reference>
<evidence type="ECO:0000256" key="3">
    <source>
        <dbReference type="ARBA" id="ARBA00023125"/>
    </source>
</evidence>
<sequence>VTGPAEGQGRLPLDGDASEAVDQAAAEPPAGRVVRVLPDVAAIDRTFDYLVPAAWEEDGRAELVRVGSQVRVVLAGRRVGGWVVEDDVEPPPGVSLRPLAHLGGLGPDGDVIELARWAAHRWAGRTAALLTTASPANRVQALPAAPRGAPVPAGPAFWAEAALDVPRSVVRLAPNSDVLPLVLAAARRGDTLVVAPTLATVGRLAARLRRTGLPVSVLPRDWAGAAAGGLVLGARAAALAPVRDLAVVVVLDEHDESLREERVPTWNARDIAIERARRAGVPCVLTSPCPSLEALAWGSEAIPPRAEESAGWPFLDVVDRRDEDPVRGGLLGEALTPILRRDWEDREAAARLPVVCVLNRRGRSRLLACVGCGELARCEEHRVPLSLTDDEVLECPVDGGRRPVVCAECGSMRFRNLRAGVTRVREELEALAGRPVVEVTAESDAGEIAGADVYVGTEAVLHRVDRAARVVFLEFDQELLAPRMRAAEQAMALLVRAARLVGPRSDGGRLVVQTRQPGHEVLQAALHADPGRLIEPEEARRRLLRLPPFSAVAKVSGAVAAEFIEQLGGLDGIDVLGPRDGSWLVRASDSATLADVLASVQRPAGRLRIEVDPARI</sequence>